<organism evidence="7 8">
    <name type="scientific">Jannaschia pagri</name>
    <dbReference type="NCBI Taxonomy" id="2829797"/>
    <lineage>
        <taxon>Bacteria</taxon>
        <taxon>Pseudomonadati</taxon>
        <taxon>Pseudomonadota</taxon>
        <taxon>Alphaproteobacteria</taxon>
        <taxon>Rhodobacterales</taxon>
        <taxon>Roseobacteraceae</taxon>
        <taxon>Jannaschia</taxon>
    </lineage>
</organism>
<evidence type="ECO:0000256" key="2">
    <source>
        <dbReference type="ARBA" id="ARBA00004613"/>
    </source>
</evidence>
<dbReference type="PRINTS" id="PR00313">
    <property type="entry name" value="CABNDNGRPT"/>
</dbReference>
<dbReference type="Gene3D" id="2.150.10.10">
    <property type="entry name" value="Serralysin-like metalloprotease, C-terminal"/>
    <property type="match status" value="4"/>
</dbReference>
<comment type="caution">
    <text evidence="7">The sequence shown here is derived from an EMBL/GenBank/DDBJ whole genome shotgun (WGS) entry which is preliminary data.</text>
</comment>
<dbReference type="PANTHER" id="PTHR38340">
    <property type="entry name" value="S-LAYER PROTEIN"/>
    <property type="match status" value="1"/>
</dbReference>
<evidence type="ECO:0000313" key="7">
    <source>
        <dbReference type="EMBL" id="GIT95267.1"/>
    </source>
</evidence>
<dbReference type="InterPro" id="IPR050557">
    <property type="entry name" value="RTX_toxin/Mannuronan_C5-epim"/>
</dbReference>
<protein>
    <recommendedName>
        <fullName evidence="6">Peptidase M10 serralysin C-terminal domain-containing protein</fullName>
    </recommendedName>
</protein>
<feature type="domain" description="Peptidase M10 serralysin C-terminal" evidence="6">
    <location>
        <begin position="393"/>
        <end position="449"/>
    </location>
</feature>
<reference evidence="7 8" key="1">
    <citation type="submission" date="2021-05" db="EMBL/GenBank/DDBJ databases">
        <title>Bacteria Genome sequencing.</title>
        <authorList>
            <person name="Takabe Y."/>
            <person name="Nakajima Y."/>
            <person name="Suzuki S."/>
            <person name="Shiozaki T."/>
        </authorList>
    </citation>
    <scope>NUCLEOTIDE SEQUENCE [LARGE SCALE GENOMIC DNA]</scope>
    <source>
        <strain evidence="7 8">AI_62</strain>
    </source>
</reference>
<dbReference type="RefSeq" id="WP_220748767.1">
    <property type="nucleotide sequence ID" value="NZ_BPFH01000003.1"/>
</dbReference>
<feature type="compositionally biased region" description="Low complexity" evidence="5">
    <location>
        <begin position="532"/>
        <end position="542"/>
    </location>
</feature>
<name>A0ABQ4NLI7_9RHOB</name>
<evidence type="ECO:0000259" key="6">
    <source>
        <dbReference type="Pfam" id="PF08548"/>
    </source>
</evidence>
<keyword evidence="8" id="KW-1185">Reference proteome</keyword>
<dbReference type="InterPro" id="IPR001343">
    <property type="entry name" value="Hemolysn_Ca-bd"/>
</dbReference>
<gene>
    <name evidence="7" type="ORF">JANAI62_18900</name>
</gene>
<dbReference type="Proteomes" id="UP000786693">
    <property type="component" value="Unassembled WGS sequence"/>
</dbReference>
<dbReference type="Pfam" id="PF00353">
    <property type="entry name" value="HemolysinCabind"/>
    <property type="match status" value="6"/>
</dbReference>
<feature type="region of interest" description="Disordered" evidence="5">
    <location>
        <begin position="510"/>
        <end position="667"/>
    </location>
</feature>
<evidence type="ECO:0000256" key="3">
    <source>
        <dbReference type="ARBA" id="ARBA00022525"/>
    </source>
</evidence>
<comment type="cofactor">
    <cofactor evidence="1">
        <name>Ca(2+)</name>
        <dbReference type="ChEBI" id="CHEBI:29108"/>
    </cofactor>
</comment>
<dbReference type="InterPro" id="IPR018511">
    <property type="entry name" value="Hemolysin-typ_Ca-bd_CS"/>
</dbReference>
<evidence type="ECO:0000256" key="1">
    <source>
        <dbReference type="ARBA" id="ARBA00001913"/>
    </source>
</evidence>
<dbReference type="SUPFAM" id="SSF51120">
    <property type="entry name" value="beta-Roll"/>
    <property type="match status" value="2"/>
</dbReference>
<dbReference type="PANTHER" id="PTHR38340:SF1">
    <property type="entry name" value="S-LAYER PROTEIN"/>
    <property type="match status" value="1"/>
</dbReference>
<proteinExistence type="predicted"/>
<dbReference type="InterPro" id="IPR013858">
    <property type="entry name" value="Peptidase_M10B_C"/>
</dbReference>
<sequence>MTLRSADLSQTWTAESDPYLTDVTDISVGVGGRIFTTTHAGNAGIASWSMTGSRVTRTGTADLPAGAAVGISTQLTQIETGSASYLFAWGLDGPGQMTVQTNGRLARLNDGDQEVLPSDLRSLEMVEVDGTFHLYGSRAGDRKVHHWVLTDDGAMQSRGPEDALARVGPFGLTDLASISVGDRTWLVGTGDGFDTLISYEVEDNGLLRRDGRIAPADGPGVQAPTTVATAVIDGTAYVLVGGAGSNSLSVFILDRFGNFTATDHVLDDLSTRFQSIGTLQTHTVKGATYVLATGADDGATIFQLLPGGRLLHRVTVQDELNTGLANLSAATLTDRGGDLILLAASATEPGLTMISIPTGEAGETVVLDDDGGTANGTTGDDVLAGADGDDRLLGGDGDDILMDGAGNDVLTGGAGADVFVFHPDGEADRISDFEVGVDRLDLSGWMFLRNPMQLSVAPTDDGATITFGSETLHIETADTEPLTRATLLSDQVIGLDRILPAWMEEETIAIPAPIGVKDPPPPTEGTDADDTLSGGADADSLSGGAGDDSLVGGGGADTLDGGVGHDVISGGQGDDRLVGGAGDDTLTGDDGGDSLEAGAGSDVLSGGTGNDTLSGGSGGDQLTGDAGSDQLLGGSGNDTLAGGGGADTLDGGTGADRLDGGQGSDTYRIDARNDRVFEVSGAGDDTILATAEVTLGAAAVEHIILEGRGNLRVNGNGFATEIIGNAGSNILVGGGGEDTITGAGGRDYFAFQITDPPGPALIRDFTPGDKLALDDRYFGLGDGRIDPRDVTEAQAASALGSGAVRYDQRTGSLFIDTDGRRGPAEPELILRLENTPSLTADDVLLF</sequence>
<comment type="subcellular location">
    <subcellularLocation>
        <location evidence="2">Secreted</location>
    </subcellularLocation>
</comment>
<keyword evidence="4" id="KW-0677">Repeat</keyword>
<dbReference type="InterPro" id="IPR011049">
    <property type="entry name" value="Serralysin-like_metalloprot_C"/>
</dbReference>
<dbReference type="Pfam" id="PF08548">
    <property type="entry name" value="Peptidase_M10_C"/>
    <property type="match status" value="1"/>
</dbReference>
<keyword evidence="3" id="KW-0964">Secreted</keyword>
<evidence type="ECO:0000313" key="8">
    <source>
        <dbReference type="Proteomes" id="UP000786693"/>
    </source>
</evidence>
<evidence type="ECO:0000256" key="4">
    <source>
        <dbReference type="ARBA" id="ARBA00022737"/>
    </source>
</evidence>
<dbReference type="PROSITE" id="PS00330">
    <property type="entry name" value="HEMOLYSIN_CALCIUM"/>
    <property type="match status" value="8"/>
</dbReference>
<accession>A0ABQ4NLI7</accession>
<feature type="compositionally biased region" description="Gly residues" evidence="5">
    <location>
        <begin position="543"/>
        <end position="564"/>
    </location>
</feature>
<evidence type="ECO:0000256" key="5">
    <source>
        <dbReference type="SAM" id="MobiDB-lite"/>
    </source>
</evidence>
<dbReference type="EMBL" id="BPFH01000003">
    <property type="protein sequence ID" value="GIT95267.1"/>
    <property type="molecule type" value="Genomic_DNA"/>
</dbReference>
<feature type="compositionally biased region" description="Gly residues" evidence="5">
    <location>
        <begin position="633"/>
        <end position="654"/>
    </location>
</feature>